<reference evidence="2 3" key="1">
    <citation type="submission" date="2018-06" db="EMBL/GenBank/DDBJ databases">
        <authorList>
            <consortium name="Pathogen Informatics"/>
            <person name="Doyle S."/>
        </authorList>
    </citation>
    <scope>NUCLEOTIDE SEQUENCE [LARGE SCALE GENOMIC DNA]</scope>
    <source>
        <strain evidence="2 3">NCTC1934</strain>
    </source>
</reference>
<name>A0A379JGL9_9NOCA</name>
<dbReference type="EMBL" id="UGRY01000003">
    <property type="protein sequence ID" value="SUD47668.1"/>
    <property type="molecule type" value="Genomic_DNA"/>
</dbReference>
<gene>
    <name evidence="2" type="ORF">NCTC1934_04989</name>
</gene>
<feature type="chain" id="PRO_5016689146" evidence="1">
    <location>
        <begin position="27"/>
        <end position="67"/>
    </location>
</feature>
<dbReference type="OrthoDB" id="9985019at2"/>
<dbReference type="RefSeq" id="WP_039819345.1">
    <property type="nucleotide sequence ID" value="NZ_UGRY01000003.1"/>
</dbReference>
<dbReference type="Proteomes" id="UP000255467">
    <property type="component" value="Unassembled WGS sequence"/>
</dbReference>
<keyword evidence="1" id="KW-0732">Signal</keyword>
<keyword evidence="3" id="KW-1185">Reference proteome</keyword>
<evidence type="ECO:0000256" key="1">
    <source>
        <dbReference type="SAM" id="SignalP"/>
    </source>
</evidence>
<sequence length="67" mass="6647">MRILLRTGVVALGIGAAAALAGPAAADIPLVEAPAEATTSDTRSTSIGDDMCSSVTGSFGKDYEACM</sequence>
<accession>A0A379JGL9</accession>
<feature type="signal peptide" evidence="1">
    <location>
        <begin position="1"/>
        <end position="26"/>
    </location>
</feature>
<evidence type="ECO:0000313" key="3">
    <source>
        <dbReference type="Proteomes" id="UP000255467"/>
    </source>
</evidence>
<dbReference type="AlphaFoldDB" id="A0A379JGL9"/>
<evidence type="ECO:0000313" key="2">
    <source>
        <dbReference type="EMBL" id="SUD47668.1"/>
    </source>
</evidence>
<organism evidence="2 3">
    <name type="scientific">Nocardia otitidiscaviarum</name>
    <dbReference type="NCBI Taxonomy" id="1823"/>
    <lineage>
        <taxon>Bacteria</taxon>
        <taxon>Bacillati</taxon>
        <taxon>Actinomycetota</taxon>
        <taxon>Actinomycetes</taxon>
        <taxon>Mycobacteriales</taxon>
        <taxon>Nocardiaceae</taxon>
        <taxon>Nocardia</taxon>
    </lineage>
</organism>
<protein>
    <submittedName>
        <fullName evidence="2">Uncharacterized protein</fullName>
    </submittedName>
</protein>
<proteinExistence type="predicted"/>